<protein>
    <recommendedName>
        <fullName evidence="2">Alpha/beta hydrolase fold-3 domain-containing protein</fullName>
    </recommendedName>
</protein>
<dbReference type="PANTHER" id="PTHR48081:SF8">
    <property type="entry name" value="ALPHA_BETA HYDROLASE FOLD-3 DOMAIN-CONTAINING PROTEIN-RELATED"/>
    <property type="match status" value="1"/>
</dbReference>
<dbReference type="PANTHER" id="PTHR48081">
    <property type="entry name" value="AB HYDROLASE SUPERFAMILY PROTEIN C4A8.06C"/>
    <property type="match status" value="1"/>
</dbReference>
<dbReference type="SUPFAM" id="SSF53474">
    <property type="entry name" value="alpha/beta-Hydrolases"/>
    <property type="match status" value="1"/>
</dbReference>
<dbReference type="AlphaFoldDB" id="A0A438NBP5"/>
<gene>
    <name evidence="3" type="ORF">B0A52_02147</name>
</gene>
<dbReference type="Gene3D" id="3.40.50.1820">
    <property type="entry name" value="alpha/beta hydrolase"/>
    <property type="match status" value="1"/>
</dbReference>
<dbReference type="OrthoDB" id="408631at2759"/>
<reference evidence="3 4" key="1">
    <citation type="submission" date="2017-03" db="EMBL/GenBank/DDBJ databases">
        <title>Genomes of endolithic fungi from Antarctica.</title>
        <authorList>
            <person name="Coleine C."/>
            <person name="Masonjones S."/>
            <person name="Stajich J.E."/>
        </authorList>
    </citation>
    <scope>NUCLEOTIDE SEQUENCE [LARGE SCALE GENOMIC DNA]</scope>
    <source>
        <strain evidence="3 4">CCFEE 6314</strain>
    </source>
</reference>
<evidence type="ECO:0000256" key="1">
    <source>
        <dbReference type="ARBA" id="ARBA00022801"/>
    </source>
</evidence>
<proteinExistence type="predicted"/>
<name>A0A438NBP5_EXOME</name>
<evidence type="ECO:0000259" key="2">
    <source>
        <dbReference type="Pfam" id="PF07859"/>
    </source>
</evidence>
<evidence type="ECO:0000313" key="4">
    <source>
        <dbReference type="Proteomes" id="UP000288859"/>
    </source>
</evidence>
<dbReference type="InterPro" id="IPR013094">
    <property type="entry name" value="AB_hydrolase_3"/>
</dbReference>
<evidence type="ECO:0000313" key="3">
    <source>
        <dbReference type="EMBL" id="RVX73021.1"/>
    </source>
</evidence>
<organism evidence="3 4">
    <name type="scientific">Exophiala mesophila</name>
    <name type="common">Black yeast-like fungus</name>
    <dbReference type="NCBI Taxonomy" id="212818"/>
    <lineage>
        <taxon>Eukaryota</taxon>
        <taxon>Fungi</taxon>
        <taxon>Dikarya</taxon>
        <taxon>Ascomycota</taxon>
        <taxon>Pezizomycotina</taxon>
        <taxon>Eurotiomycetes</taxon>
        <taxon>Chaetothyriomycetidae</taxon>
        <taxon>Chaetothyriales</taxon>
        <taxon>Herpotrichiellaceae</taxon>
        <taxon>Exophiala</taxon>
    </lineage>
</organism>
<dbReference type="Pfam" id="PF07859">
    <property type="entry name" value="Abhydrolase_3"/>
    <property type="match status" value="1"/>
</dbReference>
<keyword evidence="1" id="KW-0378">Hydrolase</keyword>
<comment type="caution">
    <text evidence="3">The sequence shown here is derived from an EMBL/GenBank/DDBJ whole genome shotgun (WGS) entry which is preliminary data.</text>
</comment>
<feature type="domain" description="Alpha/beta hydrolase fold-3" evidence="2">
    <location>
        <begin position="79"/>
        <end position="293"/>
    </location>
</feature>
<sequence>MPYKSSWLEFEDAFLGGRSTIAGSPAEIKARSEAIRPLLKKLQPKPSNATRTWEGEVQGIPFRVYRPVSAVDNILPVGIWAHGGGWMTGDLENDDQFCRIVAEGIPSVVISVDYRLTPTYTMPTQLDDCLQVYKWAHDNVDEFGGDRRLFYTIGGSAGAGLALQMANKIINRPELRDSLKGVAASNPITTHFDNVPERYRDIYNSYDENARGTPIIDKGSMEIFYEHAKVDPDDRDVFTILAEDNHKYFPPVYLVSCEYDPLRDDARAMELALKAAGVATRHDYYEGMPHFFWAFPGIPETEEYAGNLLEGVRWLLYPKKSHNS</sequence>
<dbReference type="Proteomes" id="UP000288859">
    <property type="component" value="Unassembled WGS sequence"/>
</dbReference>
<dbReference type="GO" id="GO:0016787">
    <property type="term" value="F:hydrolase activity"/>
    <property type="evidence" value="ECO:0007669"/>
    <property type="project" value="UniProtKB-KW"/>
</dbReference>
<dbReference type="EMBL" id="NAJM01000009">
    <property type="protein sequence ID" value="RVX73021.1"/>
    <property type="molecule type" value="Genomic_DNA"/>
</dbReference>
<accession>A0A438NBP5</accession>
<dbReference type="InterPro" id="IPR050300">
    <property type="entry name" value="GDXG_lipolytic_enzyme"/>
</dbReference>
<dbReference type="VEuPathDB" id="FungiDB:PV10_00021"/>
<dbReference type="InterPro" id="IPR029058">
    <property type="entry name" value="AB_hydrolase_fold"/>
</dbReference>